<protein>
    <submittedName>
        <fullName evidence="2">Uncharacterized protein</fullName>
    </submittedName>
</protein>
<proteinExistence type="predicted"/>
<keyword evidence="1" id="KW-0472">Membrane</keyword>
<organism evidence="2 3">
    <name type="scientific">Candidatus Woesebacteria bacterium GW2011_GWC2_31_9</name>
    <dbReference type="NCBI Taxonomy" id="1618586"/>
    <lineage>
        <taxon>Bacteria</taxon>
        <taxon>Candidatus Woeseibacteriota</taxon>
    </lineage>
</organism>
<feature type="transmembrane region" description="Helical" evidence="1">
    <location>
        <begin position="7"/>
        <end position="29"/>
    </location>
</feature>
<keyword evidence="1" id="KW-0812">Transmembrane</keyword>
<dbReference type="AlphaFoldDB" id="A0A0G0BLQ7"/>
<name>A0A0G0BLQ7_9BACT</name>
<sequence length="57" mass="6482">MSKSRKIYKYFLASVFVILVIYLIFWLVINVKINACPPGCVLINKEGECGCTGIRQK</sequence>
<evidence type="ECO:0000256" key="1">
    <source>
        <dbReference type="SAM" id="Phobius"/>
    </source>
</evidence>
<reference evidence="2 3" key="1">
    <citation type="journal article" date="2015" name="Nature">
        <title>rRNA introns, odd ribosomes, and small enigmatic genomes across a large radiation of phyla.</title>
        <authorList>
            <person name="Brown C.T."/>
            <person name="Hug L.A."/>
            <person name="Thomas B.C."/>
            <person name="Sharon I."/>
            <person name="Castelle C.J."/>
            <person name="Singh A."/>
            <person name="Wilkins M.J."/>
            <person name="Williams K.H."/>
            <person name="Banfield J.F."/>
        </authorList>
    </citation>
    <scope>NUCLEOTIDE SEQUENCE [LARGE SCALE GENOMIC DNA]</scope>
</reference>
<accession>A0A0G0BLQ7</accession>
<dbReference type="Proteomes" id="UP000034803">
    <property type="component" value="Unassembled WGS sequence"/>
</dbReference>
<evidence type="ECO:0000313" key="2">
    <source>
        <dbReference type="EMBL" id="KKP31987.1"/>
    </source>
</evidence>
<comment type="caution">
    <text evidence="2">The sequence shown here is derived from an EMBL/GenBank/DDBJ whole genome shotgun (WGS) entry which is preliminary data.</text>
</comment>
<gene>
    <name evidence="2" type="ORF">UR21_C0003G0020</name>
</gene>
<keyword evidence="1" id="KW-1133">Transmembrane helix</keyword>
<evidence type="ECO:0000313" key="3">
    <source>
        <dbReference type="Proteomes" id="UP000034803"/>
    </source>
</evidence>
<dbReference type="EMBL" id="LBOI01000003">
    <property type="protein sequence ID" value="KKP31987.1"/>
    <property type="molecule type" value="Genomic_DNA"/>
</dbReference>